<dbReference type="Proteomes" id="UP000077315">
    <property type="component" value="Unassembled WGS sequence"/>
</dbReference>
<organism evidence="1 3">
    <name type="scientific">Phycomyces blakesleeanus (strain ATCC 8743b / DSM 1359 / FGSC 10004 / NBRC 33097 / NRRL 1555)</name>
    <dbReference type="NCBI Taxonomy" id="763407"/>
    <lineage>
        <taxon>Eukaryota</taxon>
        <taxon>Fungi</taxon>
        <taxon>Fungi incertae sedis</taxon>
        <taxon>Mucoromycota</taxon>
        <taxon>Mucoromycotina</taxon>
        <taxon>Mucoromycetes</taxon>
        <taxon>Mucorales</taxon>
        <taxon>Phycomycetaceae</taxon>
        <taxon>Phycomyces</taxon>
    </lineage>
</organism>
<accession>A0A167J9R5</accession>
<dbReference type="EMBL" id="KV440976">
    <property type="protein sequence ID" value="OAD75982.1"/>
    <property type="molecule type" value="Genomic_DNA"/>
</dbReference>
<sequence>MSVNNEVNVNFNNIDFEYESNENAEDTVGIAVEETCFQTAVCLRILCTDLLQHSLCYLHYYVVNKGMVIFIEFINKLLKIYKQGFQLPTSLPGLQYMTEFCELSKGIRQFVHCNNCYAIYEENQSAPSHCVFLKTDAFINNLPCSNQLKAENLILIKFISAPKKSKTDKIKNYLELIVDELIQLYCGVRIPTFVSPTDQVICAALMIVACNIPAARKTSGFTAHDSTCACFKCNHHFTHLDSTKKLYCLGYFDLVCGTIIDPMHNLFLGTAKRMMDQWIECDFFAFERYNDQLKNISINGKNGFEATFMRCFVEDIYKSNFVNSVLTCLTQALFLSVLSKLICLSTSVFTLLSASFTIIQSPFILQAYVDSSETIRISILDNESLSPTFFSLSVSKSFSMGDIDYPHSLEYYKLAYLTPNVVHYKNAATSPFFVNNQIIKLKSINILGQVYYGNNGTTGRRSYVQSLFLGSDRSIEPIFTYQIKYIFIH</sequence>
<gene>
    <name evidence="2" type="ORF">PHYBLDRAFT_142968</name>
    <name evidence="1" type="ORF">PHYBLDRAFT_153259</name>
</gene>
<evidence type="ECO:0000313" key="1">
    <source>
        <dbReference type="EMBL" id="OAD65566.1"/>
    </source>
</evidence>
<dbReference type="GeneID" id="28991817"/>
<dbReference type="PANTHER" id="PTHR46579:SF2">
    <property type="entry name" value="C2H2-TYPE DOMAIN-CONTAINING PROTEIN"/>
    <property type="match status" value="1"/>
</dbReference>
<dbReference type="GeneID" id="28994008"/>
<reference evidence="1" key="2">
    <citation type="submission" date="2015-06" db="EMBL/GenBank/DDBJ databases">
        <title>Expansion of signal transduction pathways in fungi by whole-genome duplication.</title>
        <authorList>
            <consortium name="DOE Joint Genome Institute"/>
            <person name="Corrochano L.M."/>
            <person name="Kuo A."/>
            <person name="Marcet-Houben M."/>
            <person name="Polaino S."/>
            <person name="Salamov A."/>
            <person name="Villalobos J.M."/>
            <person name="Alvarez M.I."/>
            <person name="Avalos J."/>
            <person name="Benito E.P."/>
            <person name="Benoit I."/>
            <person name="Burger G."/>
            <person name="Camino L.P."/>
            <person name="Canovas D."/>
            <person name="Cerda-Olmedo E."/>
            <person name="Cheng J.-F."/>
            <person name="Dominguez A."/>
            <person name="Elias M."/>
            <person name="Eslava A.P."/>
            <person name="Glaser F."/>
            <person name="Grimwood J."/>
            <person name="Gutierrez G."/>
            <person name="Heitman J."/>
            <person name="Henrissat B."/>
            <person name="Iturriaga E.A."/>
            <person name="Lang B.F."/>
            <person name="Lavin J.L."/>
            <person name="Lee S."/>
            <person name="Li W."/>
            <person name="Lindquist E."/>
            <person name="Lopez-Garcia S."/>
            <person name="Luque E.M."/>
            <person name="Marcos A.T."/>
            <person name="Martin J."/>
            <person name="Mccluskey K."/>
            <person name="Medina H.R."/>
            <person name="Miralles-Duran A."/>
            <person name="Miyazaki A."/>
            <person name="Munoz-Torres E."/>
            <person name="Oguiza J.A."/>
            <person name="Ohm R."/>
            <person name="Olmedo M."/>
            <person name="Orejas M."/>
            <person name="Ortiz-Castellanos L."/>
            <person name="Pisabarro A.G."/>
            <person name="Rodriguez-Romero J."/>
            <person name="Ruiz-Herrera J."/>
            <person name="Ruiz-Vazquez R."/>
            <person name="Sanz C."/>
            <person name="Schackwitz W."/>
            <person name="Schmutz J."/>
            <person name="Shahriari M."/>
            <person name="Shelest E."/>
            <person name="Silva-Franco F."/>
            <person name="Soanes D."/>
            <person name="Syed K."/>
            <person name="Tagua V.G."/>
            <person name="Talbot N.J."/>
            <person name="Thon M."/>
            <person name="De Vries R.P."/>
            <person name="Wiebenga A."/>
            <person name="Yadav J.S."/>
            <person name="Braun E.L."/>
            <person name="Baker S."/>
            <person name="Garre V."/>
            <person name="Horwitz B."/>
            <person name="Torres-Martinez S."/>
            <person name="Idnurm A."/>
            <person name="Herrera-Estrella A."/>
            <person name="Gabaldon T."/>
            <person name="Grigoriev I.V."/>
        </authorList>
    </citation>
    <scope>NUCLEOTIDE SEQUENCE [LARGE SCALE GENOMIC DNA]</scope>
    <source>
        <strain evidence="1">NRRL 1555</strain>
    </source>
</reference>
<dbReference type="Pfam" id="PF02992">
    <property type="entry name" value="Transposase_21"/>
    <property type="match status" value="1"/>
</dbReference>
<dbReference type="RefSeq" id="XP_018283606.1">
    <property type="nucleotide sequence ID" value="XM_018433102.1"/>
</dbReference>
<dbReference type="RefSeq" id="XP_018294022.1">
    <property type="nucleotide sequence ID" value="XM_018430911.1"/>
</dbReference>
<proteinExistence type="predicted"/>
<keyword evidence="3" id="KW-1185">Reference proteome</keyword>
<evidence type="ECO:0000313" key="3">
    <source>
        <dbReference type="Proteomes" id="UP000077315"/>
    </source>
</evidence>
<reference evidence="3" key="1">
    <citation type="submission" date="2015-06" db="EMBL/GenBank/DDBJ databases">
        <title>Expansion of signal transduction pathways in fungi by whole-genome duplication.</title>
        <authorList>
            <consortium name="DOE Joint Genome Institute"/>
            <person name="Corrochano L.M."/>
            <person name="Kuo A."/>
            <person name="Marcet-Houben M."/>
            <person name="Polaino S."/>
            <person name="Salamov A."/>
            <person name="Villalobos J.M."/>
            <person name="Alvarez M.I."/>
            <person name="Avalos J."/>
            <person name="Benito E.P."/>
            <person name="Benoit I."/>
            <person name="Burger G."/>
            <person name="Camino L.P."/>
            <person name="Canovas D."/>
            <person name="Cerda-Olmedo E."/>
            <person name="Cheng J.-F."/>
            <person name="Dominguez A."/>
            <person name="Elias M."/>
            <person name="Eslava A.P."/>
            <person name="Glaser F."/>
            <person name="Grimwood J."/>
            <person name="Gutierrez G."/>
            <person name="Heitman J."/>
            <person name="Henrissat B."/>
            <person name="Iturriaga E.A."/>
            <person name="Lang B.F."/>
            <person name="Lavin J.L."/>
            <person name="Lee S."/>
            <person name="Li W."/>
            <person name="Lindquist E."/>
            <person name="Lopez-Garcia S."/>
            <person name="Luque E.M."/>
            <person name="Marcos A.T."/>
            <person name="Martin J."/>
            <person name="McCluskey K."/>
            <person name="Medina H.R."/>
            <person name="Miralles-Duran A."/>
            <person name="Miyazaki A."/>
            <person name="Munoz-Torres E."/>
            <person name="Oguiza J.A."/>
            <person name="Ohm R."/>
            <person name="Olmedo M."/>
            <person name="Orejas M."/>
            <person name="Ortiz-Castellanos L."/>
            <person name="Pisabarro A.G."/>
            <person name="Rodriguez-Romero J."/>
            <person name="Ruiz-Herrera J."/>
            <person name="Ruiz-Vazquez R."/>
            <person name="Sanz C."/>
            <person name="Schackwitz W."/>
            <person name="Schmutz J."/>
            <person name="Shahriari M."/>
            <person name="Shelest E."/>
            <person name="Silva-Franco F."/>
            <person name="Soanes D."/>
            <person name="Syed K."/>
            <person name="Tagua V.G."/>
            <person name="Talbot N.J."/>
            <person name="Thon M."/>
            <person name="De vries R.P."/>
            <person name="Wiebenga A."/>
            <person name="Yadav J.S."/>
            <person name="Braun E.L."/>
            <person name="Baker S."/>
            <person name="Garre V."/>
            <person name="Horwitz B."/>
            <person name="Torres-Martinez S."/>
            <person name="Idnurm A."/>
            <person name="Herrera-Estrella A."/>
            <person name="Gabaldon T."/>
            <person name="Grigoriev I.V."/>
        </authorList>
    </citation>
    <scope>NUCLEOTIDE SEQUENCE [LARGE SCALE GENOMIC DNA]</scope>
    <source>
        <strain evidence="3">NRRL 1555(-)</strain>
    </source>
</reference>
<dbReference type="VEuPathDB" id="FungiDB:PHYBLDRAFT_142968"/>
<name>A0A167J9R5_PHYB8</name>
<protein>
    <submittedName>
        <fullName evidence="1">Uncharacterized protein</fullName>
    </submittedName>
</protein>
<dbReference type="EMBL" id="KV441009">
    <property type="protein sequence ID" value="OAD65566.1"/>
    <property type="molecule type" value="Genomic_DNA"/>
</dbReference>
<dbReference type="PANTHER" id="PTHR46579">
    <property type="entry name" value="F5/8 TYPE C DOMAIN-CONTAINING PROTEIN-RELATED"/>
    <property type="match status" value="1"/>
</dbReference>
<dbReference type="VEuPathDB" id="FungiDB:PHYBLDRAFT_153259"/>
<evidence type="ECO:0000313" key="2">
    <source>
        <dbReference type="EMBL" id="OAD75982.1"/>
    </source>
</evidence>
<dbReference type="AlphaFoldDB" id="A0A167J9R5"/>
<dbReference type="InterPro" id="IPR004242">
    <property type="entry name" value="Transposase_21"/>
</dbReference>